<proteinExistence type="predicted"/>
<comment type="caution">
    <text evidence="1">The sequence shown here is derived from an EMBL/GenBank/DDBJ whole genome shotgun (WGS) entry which is preliminary data.</text>
</comment>
<keyword evidence="2" id="KW-1185">Reference proteome</keyword>
<sequence>MVQLHPRLMWSWFSLLQRAPASGGFGRASGSDAVSSGVRLFSDGWDTVGFMIGSFRWYAAGERGVIFTLRAVGDRHMGQ</sequence>
<accession>A0A7W7S7F0</accession>
<gene>
    <name evidence="1" type="ORF">F4556_000808</name>
</gene>
<dbReference type="Proteomes" id="UP000573327">
    <property type="component" value="Unassembled WGS sequence"/>
</dbReference>
<reference evidence="1 2" key="1">
    <citation type="submission" date="2020-08" db="EMBL/GenBank/DDBJ databases">
        <title>Sequencing the genomes of 1000 actinobacteria strains.</title>
        <authorList>
            <person name="Klenk H.-P."/>
        </authorList>
    </citation>
    <scope>NUCLEOTIDE SEQUENCE [LARGE SCALE GENOMIC DNA]</scope>
    <source>
        <strain evidence="1 2">DSM 44786</strain>
    </source>
</reference>
<evidence type="ECO:0000313" key="2">
    <source>
        <dbReference type="Proteomes" id="UP000573327"/>
    </source>
</evidence>
<organism evidence="1 2">
    <name type="scientific">Kitasatospora gansuensis</name>
    <dbReference type="NCBI Taxonomy" id="258050"/>
    <lineage>
        <taxon>Bacteria</taxon>
        <taxon>Bacillati</taxon>
        <taxon>Actinomycetota</taxon>
        <taxon>Actinomycetes</taxon>
        <taxon>Kitasatosporales</taxon>
        <taxon>Streptomycetaceae</taxon>
        <taxon>Kitasatospora</taxon>
    </lineage>
</organism>
<protein>
    <submittedName>
        <fullName evidence="1">Uncharacterized protein</fullName>
    </submittedName>
</protein>
<dbReference type="EMBL" id="JACHJR010000001">
    <property type="protein sequence ID" value="MBB4945273.1"/>
    <property type="molecule type" value="Genomic_DNA"/>
</dbReference>
<evidence type="ECO:0000313" key="1">
    <source>
        <dbReference type="EMBL" id="MBB4945273.1"/>
    </source>
</evidence>
<name>A0A7W7S7F0_9ACTN</name>
<dbReference type="AlphaFoldDB" id="A0A7W7S7F0"/>